<protein>
    <submittedName>
        <fullName evidence="1">Uncharacterized protein</fullName>
    </submittedName>
</protein>
<proteinExistence type="predicted"/>
<dbReference type="RefSeq" id="XP_025373649.1">
    <property type="nucleotide sequence ID" value="XM_025523758.1"/>
</dbReference>
<dbReference type="InParanoid" id="A0A316YAY8"/>
<dbReference type="GeneID" id="37045674"/>
<sequence length="284" mass="32467">MPPSSIQDFLFERIEFFALRIPSSIFLCATSATIVILGSRYKLQNPSKASCVLDEVLTWVGNAGVRPSENLYLHWHLAAIYDVATRTRDPMILDSFPQAICTAQNTTHEGHLLADTLGTYRCISHQHITPPLVILPATLNWPNFDSSLHPYLSVLHWLNRLILLVPRYFVMLNAETDDRRIIWLAMSLATAVPMSIVELSANHLWVFFGLYLLVSEAPKSRSLRYLPKHYSKAWKKRKIYLFFSFSGNGICVTKLTEYQSFQPQRRRLLLSAMSDGFGNSWMIS</sequence>
<organism evidence="1 2">
    <name type="scientific">Acaromyces ingoldii</name>
    <dbReference type="NCBI Taxonomy" id="215250"/>
    <lineage>
        <taxon>Eukaryota</taxon>
        <taxon>Fungi</taxon>
        <taxon>Dikarya</taxon>
        <taxon>Basidiomycota</taxon>
        <taxon>Ustilaginomycotina</taxon>
        <taxon>Exobasidiomycetes</taxon>
        <taxon>Exobasidiales</taxon>
        <taxon>Cryptobasidiaceae</taxon>
        <taxon>Acaromyces</taxon>
    </lineage>
</organism>
<keyword evidence="2" id="KW-1185">Reference proteome</keyword>
<name>A0A316YAY8_9BASI</name>
<dbReference type="AlphaFoldDB" id="A0A316YAY8"/>
<dbReference type="EMBL" id="KZ819648">
    <property type="protein sequence ID" value="PWN86451.1"/>
    <property type="molecule type" value="Genomic_DNA"/>
</dbReference>
<accession>A0A316YAY8</accession>
<evidence type="ECO:0000313" key="1">
    <source>
        <dbReference type="EMBL" id="PWN86451.1"/>
    </source>
</evidence>
<dbReference type="Proteomes" id="UP000245768">
    <property type="component" value="Unassembled WGS sequence"/>
</dbReference>
<gene>
    <name evidence="1" type="ORF">FA10DRAFT_282271</name>
</gene>
<evidence type="ECO:0000313" key="2">
    <source>
        <dbReference type="Proteomes" id="UP000245768"/>
    </source>
</evidence>
<reference evidence="1 2" key="1">
    <citation type="journal article" date="2018" name="Mol. Biol. Evol.">
        <title>Broad Genomic Sampling Reveals a Smut Pathogenic Ancestry of the Fungal Clade Ustilaginomycotina.</title>
        <authorList>
            <person name="Kijpornyongpan T."/>
            <person name="Mondo S.J."/>
            <person name="Barry K."/>
            <person name="Sandor L."/>
            <person name="Lee J."/>
            <person name="Lipzen A."/>
            <person name="Pangilinan J."/>
            <person name="LaButti K."/>
            <person name="Hainaut M."/>
            <person name="Henrissat B."/>
            <person name="Grigoriev I.V."/>
            <person name="Spatafora J.W."/>
            <person name="Aime M.C."/>
        </authorList>
    </citation>
    <scope>NUCLEOTIDE SEQUENCE [LARGE SCALE GENOMIC DNA]</scope>
    <source>
        <strain evidence="1 2">MCA 4198</strain>
    </source>
</reference>